<dbReference type="AlphaFoldDB" id="A0A6N3FPB0"/>
<evidence type="ECO:0000313" key="7">
    <source>
        <dbReference type="EMBL" id="VYU53884.1"/>
    </source>
</evidence>
<name>A0A6N3FPB0_CLOSY</name>
<dbReference type="Pfam" id="PF25601">
    <property type="entry name" value="AAA_lid_14"/>
    <property type="match status" value="1"/>
</dbReference>
<protein>
    <submittedName>
        <fullName evidence="7">Arginine utilization regulatory protein RocR</fullName>
    </submittedName>
</protein>
<dbReference type="SMART" id="SM00382">
    <property type="entry name" value="AAA"/>
    <property type="match status" value="1"/>
</dbReference>
<dbReference type="CDD" id="cd00009">
    <property type="entry name" value="AAA"/>
    <property type="match status" value="1"/>
</dbReference>
<dbReference type="FunFam" id="3.40.50.300:FF:000006">
    <property type="entry name" value="DNA-binding transcriptional regulator NtrC"/>
    <property type="match status" value="1"/>
</dbReference>
<dbReference type="Gene3D" id="3.40.50.10660">
    <property type="entry name" value="PrpR receptor domain-like"/>
    <property type="match status" value="1"/>
</dbReference>
<dbReference type="PROSITE" id="PS00676">
    <property type="entry name" value="SIGMA54_INTERACT_2"/>
    <property type="match status" value="1"/>
</dbReference>
<dbReference type="SUPFAM" id="SSF46689">
    <property type="entry name" value="Homeodomain-like"/>
    <property type="match status" value="1"/>
</dbReference>
<accession>A0A6N3FPB0</accession>
<dbReference type="PROSITE" id="PS00688">
    <property type="entry name" value="SIGMA54_INTERACT_3"/>
    <property type="match status" value="1"/>
</dbReference>
<dbReference type="PROSITE" id="PS00675">
    <property type="entry name" value="SIGMA54_INTERACT_1"/>
    <property type="match status" value="1"/>
</dbReference>
<organism evidence="7">
    <name type="scientific">Clostridium symbiosum</name>
    <name type="common">Bacteroides symbiosus</name>
    <dbReference type="NCBI Taxonomy" id="1512"/>
    <lineage>
        <taxon>Bacteria</taxon>
        <taxon>Bacillati</taxon>
        <taxon>Bacillota</taxon>
        <taxon>Clostridia</taxon>
        <taxon>Lachnospirales</taxon>
        <taxon>Lachnospiraceae</taxon>
        <taxon>Otoolea</taxon>
    </lineage>
</organism>
<dbReference type="InterPro" id="IPR003593">
    <property type="entry name" value="AAA+_ATPase"/>
</dbReference>
<proteinExistence type="predicted"/>
<dbReference type="InterPro" id="IPR010524">
    <property type="entry name" value="Sig_transdc_resp-reg_PrpR_N"/>
</dbReference>
<dbReference type="InterPro" id="IPR058031">
    <property type="entry name" value="AAA_lid_NorR"/>
</dbReference>
<keyword evidence="3" id="KW-0805">Transcription regulation</keyword>
<dbReference type="Gene3D" id="1.10.10.60">
    <property type="entry name" value="Homeodomain-like"/>
    <property type="match status" value="1"/>
</dbReference>
<dbReference type="GO" id="GO:0043565">
    <property type="term" value="F:sequence-specific DNA binding"/>
    <property type="evidence" value="ECO:0007669"/>
    <property type="project" value="InterPro"/>
</dbReference>
<evidence type="ECO:0000256" key="5">
    <source>
        <dbReference type="ARBA" id="ARBA00023163"/>
    </source>
</evidence>
<dbReference type="Gene3D" id="3.40.50.300">
    <property type="entry name" value="P-loop containing nucleotide triphosphate hydrolases"/>
    <property type="match status" value="1"/>
</dbReference>
<dbReference type="Pfam" id="PF06506">
    <property type="entry name" value="PrpR_N"/>
    <property type="match status" value="1"/>
</dbReference>
<dbReference type="EMBL" id="CACRUA010000029">
    <property type="protein sequence ID" value="VYU53884.1"/>
    <property type="molecule type" value="Genomic_DNA"/>
</dbReference>
<dbReference type="Pfam" id="PF02954">
    <property type="entry name" value="HTH_8"/>
    <property type="match status" value="1"/>
</dbReference>
<evidence type="ECO:0000256" key="3">
    <source>
        <dbReference type="ARBA" id="ARBA00023015"/>
    </source>
</evidence>
<keyword evidence="4" id="KW-0238">DNA-binding</keyword>
<dbReference type="GO" id="GO:0006355">
    <property type="term" value="P:regulation of DNA-templated transcription"/>
    <property type="evidence" value="ECO:0007669"/>
    <property type="project" value="InterPro"/>
</dbReference>
<reference evidence="7" key="1">
    <citation type="submission" date="2019-11" db="EMBL/GenBank/DDBJ databases">
        <authorList>
            <person name="Feng L."/>
        </authorList>
    </citation>
    <scope>NUCLEOTIDE SEQUENCE</scope>
    <source>
        <strain evidence="7">CsymbiosumLFYP84</strain>
    </source>
</reference>
<evidence type="ECO:0000256" key="1">
    <source>
        <dbReference type="ARBA" id="ARBA00022741"/>
    </source>
</evidence>
<sequence length="674" mass="74771">MDTVKDIVIFAPSEAFASAAAELIQERALSNHIGIVEATGNRTLQYAEKLVRAGSRIFISRGRNTSLLQKNITIPIIDVPYLYEEIYHSVKATGFPPGEVALVGFDKAFQIMNRFKDISGQDIQVIGPDSPATTETDILRELRPGTKALIGGFSVKRAARLHSLKNIPLMVDPCNVSLAIDSALNILTAMEHKDEYLSVISATVNRISSAVLNYDTAGNLLFSNEKAGLLFQEFNTEQIKELLFSDSAGDYISLERRRANIELKPVHSQERIIRIGSKNYIAEYLPVVVNKKVKSIVIIISSENSIQSAEKQLRLNQNARGYAAKKSFHNIIGGSPAIKNTIRLAEKYARSQSAVLITGETGTGKEIFAQSIHNRSSRAQEPFVAINCAALPDSLLESELFGYVKGAFTGANREGKMGIFELAHKGTVFLDEIGEMDLSVQAKLLRVLQEKEVCRLGDDRVIPVDIRIISATNKDLSELVREKAFREDLLYRLNVLELKLPPLRNRRGDIPLLIEAYLKKLNYPVHFREDAVSLLSFGSYPGNIRQLFNLLERIVTLAETDVISAGDLEGIVYGITAAKGNGAGCDMMETAMETDLNTKPPGTRIKAESCDKTELLARAKNKPALSQALNNCEQQRIEECLRRNNGSRIKTAVELNISTATLWRKMKKYQINLY</sequence>
<dbReference type="InterPro" id="IPR009057">
    <property type="entry name" value="Homeodomain-like_sf"/>
</dbReference>
<dbReference type="InterPro" id="IPR027417">
    <property type="entry name" value="P-loop_NTPase"/>
</dbReference>
<dbReference type="Pfam" id="PF00158">
    <property type="entry name" value="Sigma54_activat"/>
    <property type="match status" value="1"/>
</dbReference>
<feature type="domain" description="Sigma-54 factor interaction" evidence="6">
    <location>
        <begin position="331"/>
        <end position="556"/>
    </location>
</feature>
<dbReference type="SUPFAM" id="SSF159800">
    <property type="entry name" value="PrpR receptor domain-like"/>
    <property type="match status" value="1"/>
</dbReference>
<dbReference type="PROSITE" id="PS50045">
    <property type="entry name" value="SIGMA54_INTERACT_4"/>
    <property type="match status" value="1"/>
</dbReference>
<dbReference type="GO" id="GO:0000156">
    <property type="term" value="F:phosphorelay response regulator activity"/>
    <property type="evidence" value="ECO:0007669"/>
    <property type="project" value="InterPro"/>
</dbReference>
<dbReference type="PANTHER" id="PTHR32071:SF57">
    <property type="entry name" value="C4-DICARBOXYLATE TRANSPORT TRANSCRIPTIONAL REGULATORY PROTEIN DCTD"/>
    <property type="match status" value="1"/>
</dbReference>
<dbReference type="SUPFAM" id="SSF52540">
    <property type="entry name" value="P-loop containing nucleoside triphosphate hydrolases"/>
    <property type="match status" value="1"/>
</dbReference>
<dbReference type="InterPro" id="IPR025944">
    <property type="entry name" value="Sigma_54_int_dom_CS"/>
</dbReference>
<dbReference type="PANTHER" id="PTHR32071">
    <property type="entry name" value="TRANSCRIPTIONAL REGULATORY PROTEIN"/>
    <property type="match status" value="1"/>
</dbReference>
<dbReference type="Gene3D" id="3.40.50.2300">
    <property type="match status" value="1"/>
</dbReference>
<dbReference type="Gene3D" id="1.10.8.60">
    <property type="match status" value="1"/>
</dbReference>
<keyword evidence="2" id="KW-0067">ATP-binding</keyword>
<gene>
    <name evidence="7" type="primary">rocR_3</name>
    <name evidence="7" type="ORF">CSLFYP84_02625</name>
</gene>
<dbReference type="InterPro" id="IPR025943">
    <property type="entry name" value="Sigma_54_int_dom_ATP-bd_2"/>
</dbReference>
<evidence type="ECO:0000256" key="4">
    <source>
        <dbReference type="ARBA" id="ARBA00023125"/>
    </source>
</evidence>
<keyword evidence="5" id="KW-0804">Transcription</keyword>
<keyword evidence="1" id="KW-0547">Nucleotide-binding</keyword>
<dbReference type="InterPro" id="IPR025662">
    <property type="entry name" value="Sigma_54_int_dom_ATP-bd_1"/>
</dbReference>
<dbReference type="GO" id="GO:0005524">
    <property type="term" value="F:ATP binding"/>
    <property type="evidence" value="ECO:0007669"/>
    <property type="project" value="UniProtKB-KW"/>
</dbReference>
<dbReference type="InterPro" id="IPR002197">
    <property type="entry name" value="HTH_Fis"/>
</dbReference>
<evidence type="ECO:0000256" key="2">
    <source>
        <dbReference type="ARBA" id="ARBA00022840"/>
    </source>
</evidence>
<dbReference type="RefSeq" id="WP_156684730.1">
    <property type="nucleotide sequence ID" value="NZ_CACRUA010000029.1"/>
</dbReference>
<dbReference type="InterPro" id="IPR002078">
    <property type="entry name" value="Sigma_54_int"/>
</dbReference>
<evidence type="ECO:0000259" key="6">
    <source>
        <dbReference type="PROSITE" id="PS50045"/>
    </source>
</evidence>